<sequence length="182" mass="19851">MGVTMTTLETLLHDPDMAGVWNLVRDRSAITFKIRNMWGLLNVKGRFTDFAGDGQLTGNGAVFGRIDIRAASLDTGIGRRDTHLRSADFFDVDRFGEISVVVTAVHPTKGKAADLRATFTIKGVAEEVTLPVTVCELDDGSIRITGETKLDRDRFDLGWNRLGMMSSTATVAADAIFVRASQ</sequence>
<gene>
    <name evidence="3" type="ORF">DQP58_24685</name>
</gene>
<evidence type="ECO:0000313" key="4">
    <source>
        <dbReference type="Proteomes" id="UP000250347"/>
    </source>
</evidence>
<dbReference type="InterPro" id="IPR036761">
    <property type="entry name" value="TTHA0802/YceI-like_sf"/>
</dbReference>
<feature type="domain" description="Lipid/polyisoprenoid-binding YceI-like" evidence="2">
    <location>
        <begin position="20"/>
        <end position="178"/>
    </location>
</feature>
<dbReference type="PANTHER" id="PTHR34406">
    <property type="entry name" value="PROTEIN YCEI"/>
    <property type="match status" value="1"/>
</dbReference>
<evidence type="ECO:0000259" key="2">
    <source>
        <dbReference type="SMART" id="SM00867"/>
    </source>
</evidence>
<organism evidence="3 4">
    <name type="scientific">Mycobacterium colombiense</name>
    <dbReference type="NCBI Taxonomy" id="339268"/>
    <lineage>
        <taxon>Bacteria</taxon>
        <taxon>Bacillati</taxon>
        <taxon>Actinomycetota</taxon>
        <taxon>Actinomycetes</taxon>
        <taxon>Mycobacteriales</taxon>
        <taxon>Mycobacteriaceae</taxon>
        <taxon>Mycobacterium</taxon>
        <taxon>Mycobacterium avium complex (MAC)</taxon>
    </lineage>
</organism>
<dbReference type="Gene3D" id="2.40.128.110">
    <property type="entry name" value="Lipid/polyisoprenoid-binding, YceI-like"/>
    <property type="match status" value="1"/>
</dbReference>
<dbReference type="Pfam" id="PF04264">
    <property type="entry name" value="YceI"/>
    <property type="match status" value="1"/>
</dbReference>
<dbReference type="AlphaFoldDB" id="A0A329K5G4"/>
<proteinExistence type="inferred from homology"/>
<dbReference type="Proteomes" id="UP000250347">
    <property type="component" value="Unassembled WGS sequence"/>
</dbReference>
<dbReference type="PANTHER" id="PTHR34406:SF1">
    <property type="entry name" value="PROTEIN YCEI"/>
    <property type="match status" value="1"/>
</dbReference>
<evidence type="ECO:0000256" key="1">
    <source>
        <dbReference type="ARBA" id="ARBA00008812"/>
    </source>
</evidence>
<dbReference type="SUPFAM" id="SSF101874">
    <property type="entry name" value="YceI-like"/>
    <property type="match status" value="1"/>
</dbReference>
<evidence type="ECO:0000313" key="3">
    <source>
        <dbReference type="EMBL" id="RAU90050.1"/>
    </source>
</evidence>
<accession>A0A329K5G4</accession>
<dbReference type="InterPro" id="IPR007372">
    <property type="entry name" value="Lipid/polyisoprenoid-bd_YceI"/>
</dbReference>
<name>A0A329K5G4_9MYCO</name>
<comment type="caution">
    <text evidence="3">The sequence shown here is derived from an EMBL/GenBank/DDBJ whole genome shotgun (WGS) entry which is preliminary data.</text>
</comment>
<reference evidence="3 4" key="1">
    <citation type="submission" date="2018-06" db="EMBL/GenBank/DDBJ databases">
        <title>NTM in soil in Japan.</title>
        <authorList>
            <person name="Ohya K."/>
        </authorList>
    </citation>
    <scope>NUCLEOTIDE SEQUENCE [LARGE SCALE GENOMIC DNA]</scope>
    <source>
        <strain evidence="3 4">GF76</strain>
    </source>
</reference>
<dbReference type="SMART" id="SM00867">
    <property type="entry name" value="YceI"/>
    <property type="match status" value="1"/>
</dbReference>
<protein>
    <submittedName>
        <fullName evidence="3">YceI family protein</fullName>
    </submittedName>
</protein>
<comment type="similarity">
    <text evidence="1">Belongs to the UPF0312 family.</text>
</comment>
<dbReference type="EMBL" id="QMEU01000148">
    <property type="protein sequence ID" value="RAU90050.1"/>
    <property type="molecule type" value="Genomic_DNA"/>
</dbReference>